<dbReference type="Gene3D" id="2.130.10.130">
    <property type="entry name" value="Integrin alpha, N-terminal"/>
    <property type="match status" value="1"/>
</dbReference>
<feature type="repeat" description="FG-GAP" evidence="4">
    <location>
        <begin position="86"/>
        <end position="140"/>
    </location>
</feature>
<name>A0A9K3GKG5_9EUKA</name>
<organism evidence="5 6">
    <name type="scientific">Kipferlia bialata</name>
    <dbReference type="NCBI Taxonomy" id="797122"/>
    <lineage>
        <taxon>Eukaryota</taxon>
        <taxon>Metamonada</taxon>
        <taxon>Carpediemonas-like organisms</taxon>
        <taxon>Kipferlia</taxon>
    </lineage>
</organism>
<evidence type="ECO:0000256" key="2">
    <source>
        <dbReference type="ARBA" id="ARBA00022737"/>
    </source>
</evidence>
<dbReference type="EMBL" id="BDIP01002028">
    <property type="protein sequence ID" value="GIQ85601.1"/>
    <property type="molecule type" value="Genomic_DNA"/>
</dbReference>
<keyword evidence="1" id="KW-0732">Signal</keyword>
<evidence type="ECO:0000256" key="4">
    <source>
        <dbReference type="PROSITE-ProRule" id="PRU00803"/>
    </source>
</evidence>
<comment type="caution">
    <text evidence="5">The sequence shown here is derived from an EMBL/GenBank/DDBJ whole genome shotgun (WGS) entry which is preliminary data.</text>
</comment>
<sequence>MFLAACTDAIDNVIVTWDEKAPILPTVPDGIATYTLGVQCGGAVAVTDRWLVSGCMTEELYVGFEGAVSVYAKDTASGDWVEHSLLTPPDEDLTGNNMKYGYSVAVHGDTIAIGAPNQTVWATYNSGSVFIYTLDQDTDT</sequence>
<dbReference type="InterPro" id="IPR013519">
    <property type="entry name" value="Int_alpha_beta-p"/>
</dbReference>
<evidence type="ECO:0000313" key="6">
    <source>
        <dbReference type="Proteomes" id="UP000265618"/>
    </source>
</evidence>
<dbReference type="InterPro" id="IPR013517">
    <property type="entry name" value="FG-GAP"/>
</dbReference>
<keyword evidence="3" id="KW-0325">Glycoprotein</keyword>
<protein>
    <submittedName>
        <fullName evidence="5">Uncharacterized protein</fullName>
    </submittedName>
</protein>
<proteinExistence type="predicted"/>
<dbReference type="InterPro" id="IPR028994">
    <property type="entry name" value="Integrin_alpha_N"/>
</dbReference>
<dbReference type="PANTHER" id="PTHR36220">
    <property type="entry name" value="UNNAMED PRODUCT"/>
    <property type="match status" value="1"/>
</dbReference>
<reference evidence="5 6" key="1">
    <citation type="journal article" date="2018" name="PLoS ONE">
        <title>The draft genome of Kipferlia bialata reveals reductive genome evolution in fornicate parasites.</title>
        <authorList>
            <person name="Tanifuji G."/>
            <person name="Takabayashi S."/>
            <person name="Kume K."/>
            <person name="Takagi M."/>
            <person name="Nakayama T."/>
            <person name="Kamikawa R."/>
            <person name="Inagaki Y."/>
            <person name="Hashimoto T."/>
        </authorList>
    </citation>
    <scope>NUCLEOTIDE SEQUENCE [LARGE SCALE GENOMIC DNA]</scope>
    <source>
        <strain evidence="5">NY0173</strain>
    </source>
</reference>
<evidence type="ECO:0000256" key="1">
    <source>
        <dbReference type="ARBA" id="ARBA00022729"/>
    </source>
</evidence>
<dbReference type="Proteomes" id="UP000265618">
    <property type="component" value="Unassembled WGS sequence"/>
</dbReference>
<dbReference type="Pfam" id="PF14312">
    <property type="entry name" value="FG-GAP_2"/>
    <property type="match status" value="1"/>
</dbReference>
<dbReference type="AlphaFoldDB" id="A0A9K3GKG5"/>
<gene>
    <name evidence="5" type="ORF">KIPB_007298</name>
</gene>
<evidence type="ECO:0000313" key="5">
    <source>
        <dbReference type="EMBL" id="GIQ85601.1"/>
    </source>
</evidence>
<dbReference type="PANTHER" id="PTHR36220:SF1">
    <property type="entry name" value="GAMMA TUBULIN COMPLEX COMPONENT C-TERMINAL DOMAIN-CONTAINING PROTEIN"/>
    <property type="match status" value="1"/>
</dbReference>
<dbReference type="PROSITE" id="PS51470">
    <property type="entry name" value="FG_GAP"/>
    <property type="match status" value="1"/>
</dbReference>
<keyword evidence="2" id="KW-0677">Repeat</keyword>
<accession>A0A9K3GKG5</accession>
<evidence type="ECO:0000256" key="3">
    <source>
        <dbReference type="ARBA" id="ARBA00023180"/>
    </source>
</evidence>
<feature type="non-terminal residue" evidence="5">
    <location>
        <position position="1"/>
    </location>
</feature>
<keyword evidence="6" id="KW-1185">Reference proteome</keyword>